<keyword evidence="8" id="KW-0325">Glycoprotein</keyword>
<organism evidence="12 13">
    <name type="scientific">Biomphalaria pfeifferi</name>
    <name type="common">Bloodfluke planorb</name>
    <name type="synonym">Freshwater snail</name>
    <dbReference type="NCBI Taxonomy" id="112525"/>
    <lineage>
        <taxon>Eukaryota</taxon>
        <taxon>Metazoa</taxon>
        <taxon>Spiralia</taxon>
        <taxon>Lophotrochozoa</taxon>
        <taxon>Mollusca</taxon>
        <taxon>Gastropoda</taxon>
        <taxon>Heterobranchia</taxon>
        <taxon>Euthyneura</taxon>
        <taxon>Panpulmonata</taxon>
        <taxon>Hygrophila</taxon>
        <taxon>Lymnaeoidea</taxon>
        <taxon>Planorbidae</taxon>
        <taxon>Biomphalaria</taxon>
    </lineage>
</organism>
<evidence type="ECO:0000313" key="13">
    <source>
        <dbReference type="Proteomes" id="UP001233172"/>
    </source>
</evidence>
<evidence type="ECO:0000259" key="11">
    <source>
        <dbReference type="Pfam" id="PF04389"/>
    </source>
</evidence>
<dbReference type="PANTHER" id="PTHR31826">
    <property type="entry name" value="NICALIN"/>
    <property type="match status" value="1"/>
</dbReference>
<evidence type="ECO:0000256" key="2">
    <source>
        <dbReference type="ARBA" id="ARBA00007717"/>
    </source>
</evidence>
<comment type="similarity">
    <text evidence="2 9">Belongs to the nicastrin family.</text>
</comment>
<accession>A0AAD8EVF8</accession>
<dbReference type="Proteomes" id="UP001233172">
    <property type="component" value="Unassembled WGS sequence"/>
</dbReference>
<feature type="transmembrane region" description="Helical" evidence="10">
    <location>
        <begin position="520"/>
        <end position="547"/>
    </location>
</feature>
<dbReference type="GO" id="GO:0005789">
    <property type="term" value="C:endoplasmic reticulum membrane"/>
    <property type="evidence" value="ECO:0007669"/>
    <property type="project" value="UniProtKB-SubCell"/>
</dbReference>
<evidence type="ECO:0000256" key="9">
    <source>
        <dbReference type="PIRNR" id="PIRNR011018"/>
    </source>
</evidence>
<evidence type="ECO:0000256" key="6">
    <source>
        <dbReference type="ARBA" id="ARBA00022989"/>
    </source>
</evidence>
<dbReference type="Pfam" id="PF04389">
    <property type="entry name" value="Peptidase_M28"/>
    <property type="match status" value="1"/>
</dbReference>
<reference evidence="12" key="1">
    <citation type="journal article" date="2023" name="PLoS Negl. Trop. Dis.">
        <title>A genome sequence for Biomphalaria pfeifferi, the major vector snail for the human-infecting parasite Schistosoma mansoni.</title>
        <authorList>
            <person name="Bu L."/>
            <person name="Lu L."/>
            <person name="Laidemitt M.R."/>
            <person name="Zhang S.M."/>
            <person name="Mutuku M."/>
            <person name="Mkoji G."/>
            <person name="Steinauer M."/>
            <person name="Loker E.S."/>
        </authorList>
    </citation>
    <scope>NUCLEOTIDE SEQUENCE</scope>
    <source>
        <strain evidence="12">KasaAsao</strain>
    </source>
</reference>
<gene>
    <name evidence="12" type="ORF">Bpfe_030318</name>
</gene>
<dbReference type="SUPFAM" id="SSF53187">
    <property type="entry name" value="Zn-dependent exopeptidases"/>
    <property type="match status" value="1"/>
</dbReference>
<evidence type="ECO:0000256" key="1">
    <source>
        <dbReference type="ARBA" id="ARBA00004389"/>
    </source>
</evidence>
<dbReference type="AlphaFoldDB" id="A0AAD8EVF8"/>
<evidence type="ECO:0000256" key="5">
    <source>
        <dbReference type="ARBA" id="ARBA00022824"/>
    </source>
</evidence>
<dbReference type="Gene3D" id="3.40.630.10">
    <property type="entry name" value="Zn peptidases"/>
    <property type="match status" value="1"/>
</dbReference>
<dbReference type="GO" id="GO:0009966">
    <property type="term" value="P:regulation of signal transduction"/>
    <property type="evidence" value="ECO:0007669"/>
    <property type="project" value="InterPro"/>
</dbReference>
<dbReference type="PIRSF" id="PIRSF011018">
    <property type="entry name" value="Nicalin"/>
    <property type="match status" value="1"/>
</dbReference>
<evidence type="ECO:0000256" key="4">
    <source>
        <dbReference type="ARBA" id="ARBA00022729"/>
    </source>
</evidence>
<comment type="subcellular location">
    <subcellularLocation>
        <location evidence="1">Endoplasmic reticulum membrane</location>
        <topology evidence="1">Single-pass membrane protein</topology>
    </subcellularLocation>
</comment>
<evidence type="ECO:0000256" key="10">
    <source>
        <dbReference type="SAM" id="Phobius"/>
    </source>
</evidence>
<keyword evidence="6 10" id="KW-1133">Transmembrane helix</keyword>
<keyword evidence="13" id="KW-1185">Reference proteome</keyword>
<evidence type="ECO:0000256" key="3">
    <source>
        <dbReference type="ARBA" id="ARBA00022692"/>
    </source>
</evidence>
<reference evidence="12" key="2">
    <citation type="submission" date="2023-04" db="EMBL/GenBank/DDBJ databases">
        <authorList>
            <person name="Bu L."/>
            <person name="Lu L."/>
            <person name="Laidemitt M.R."/>
            <person name="Zhang S.M."/>
            <person name="Mutuku M."/>
            <person name="Mkoji G."/>
            <person name="Steinauer M."/>
            <person name="Loker E.S."/>
        </authorList>
    </citation>
    <scope>NUCLEOTIDE SEQUENCE</scope>
    <source>
        <strain evidence="12">KasaAsao</strain>
        <tissue evidence="12">Whole Snail</tissue>
    </source>
</reference>
<name>A0AAD8EVF8_BIOPF</name>
<dbReference type="InterPro" id="IPR016574">
    <property type="entry name" value="Nicalin"/>
</dbReference>
<keyword evidence="3 10" id="KW-0812">Transmembrane</keyword>
<evidence type="ECO:0000313" key="12">
    <source>
        <dbReference type="EMBL" id="KAK0040249.1"/>
    </source>
</evidence>
<protein>
    <recommendedName>
        <fullName evidence="9">Nicalin</fullName>
    </recommendedName>
</protein>
<comment type="caution">
    <text evidence="12">The sequence shown here is derived from an EMBL/GenBank/DDBJ whole genome shotgun (WGS) entry which is preliminary data.</text>
</comment>
<keyword evidence="7 10" id="KW-0472">Membrane</keyword>
<sequence>MWFDEMGEIIEMFKGSFPLSFLFFVPIFIIISPVCPVNAAQEFGVYRMQHYDLQGTSYGCKNAIINMEARSIDSKLLTRRCAVARLQDVTMAKYKELMTQNAGSLLVILPKNLTALSPEEKQHLQSLEQDLLVEPSTVPVYFTVESEYINDIYKDIQEGTSGDNAATAWEALLSSALANGFQLVLSGNPAEALPDFEIANIQGRLSGYGIEEQLPSIVISAHYDASGIAPGLAYGADSNGSGMIILLELARLFSKLYTNSRTHAKYNLVFLLSGGGKFNYQGSKKWIEDNFEGAEGNILSDVAFVLCLDTLGSTDNINLHVSKPPREDSAGGQFFQHISDVASEYFPEVKVGMVHKKINLADEMLAWEHERFSIKRMLAFTLSHLDTHKSPERTTILDQREKVKLSVISRNTQLIAEGLARQIYNLTSQGNLRMFKDTLAVEETVVESWLDYVTSIARAAQLLKPDSELLMTLEQTMGRYLKDVKKTVIKADKRDPEFVFYSGAEYVMNAYNVKPAVFDLFLALCIAGYLALTYLCAQNFHIIYYALKKTVMPVSPKSKVY</sequence>
<keyword evidence="4" id="KW-0732">Signal</keyword>
<keyword evidence="5" id="KW-0256">Endoplasmic reticulum</keyword>
<feature type="domain" description="Peptidase M28" evidence="11">
    <location>
        <begin position="216"/>
        <end position="343"/>
    </location>
</feature>
<evidence type="ECO:0000256" key="7">
    <source>
        <dbReference type="ARBA" id="ARBA00023136"/>
    </source>
</evidence>
<dbReference type="EMBL" id="JASAOG010000339">
    <property type="protein sequence ID" value="KAK0040249.1"/>
    <property type="molecule type" value="Genomic_DNA"/>
</dbReference>
<dbReference type="InterPro" id="IPR007484">
    <property type="entry name" value="Peptidase_M28"/>
</dbReference>
<proteinExistence type="inferred from homology"/>
<dbReference type="CDD" id="cd03882">
    <property type="entry name" value="M28_nicalin_like"/>
    <property type="match status" value="1"/>
</dbReference>
<evidence type="ECO:0000256" key="8">
    <source>
        <dbReference type="ARBA" id="ARBA00023180"/>
    </source>
</evidence>